<feature type="transmembrane region" description="Helical" evidence="7">
    <location>
        <begin position="551"/>
        <end position="571"/>
    </location>
</feature>
<evidence type="ECO:0000256" key="2">
    <source>
        <dbReference type="ARBA" id="ARBA00036631"/>
    </source>
</evidence>
<dbReference type="GO" id="GO:0046856">
    <property type="term" value="P:phosphatidylinositol dephosphorylation"/>
    <property type="evidence" value="ECO:0007669"/>
    <property type="project" value="TreeGrafter"/>
</dbReference>
<dbReference type="Proteomes" id="UP001162480">
    <property type="component" value="Chromosome 1"/>
</dbReference>
<reference evidence="9" key="1">
    <citation type="submission" date="2023-08" db="EMBL/GenBank/DDBJ databases">
        <authorList>
            <person name="Alioto T."/>
            <person name="Alioto T."/>
            <person name="Gomez Garrido J."/>
        </authorList>
    </citation>
    <scope>NUCLEOTIDE SEQUENCE</scope>
</reference>
<keyword evidence="10" id="KW-1185">Reference proteome</keyword>
<evidence type="ECO:0000256" key="7">
    <source>
        <dbReference type="SAM" id="Phobius"/>
    </source>
</evidence>
<dbReference type="PROSITE" id="PS50275">
    <property type="entry name" value="SAC"/>
    <property type="match status" value="1"/>
</dbReference>
<dbReference type="InterPro" id="IPR002013">
    <property type="entry name" value="SAC_dom"/>
</dbReference>
<proteinExistence type="predicted"/>
<evidence type="ECO:0000313" key="10">
    <source>
        <dbReference type="Proteomes" id="UP001162480"/>
    </source>
</evidence>
<evidence type="ECO:0000259" key="8">
    <source>
        <dbReference type="PROSITE" id="PS50275"/>
    </source>
</evidence>
<feature type="transmembrane region" description="Helical" evidence="7">
    <location>
        <begin position="520"/>
        <end position="542"/>
    </location>
</feature>
<sequence>MAVHESLRLHITSEKFIIEAKDSVTNELLVIDRVTQEINLQVGSQIPEAASVKPIYGILGIIRLVAGPYLIVISQKSKVGEINGHSIWKITDTEIYSYKRTMLHLTEKQITDNRVYLTMVESFLKTDGFYFSSTFDLSHSLQRLANTSPDFMNIPLFDRGDPQFIWNGHITRELAQQPELGKFCLPVIHGFVCIRSCTVNNKAIDYILISRRSVYRAGTRFYMRGLDSEGQAANFVETEQILLYDGHKCSLVQSRGSIPLYWSQRPNLKYKPTPVISSTANHMDAFNRHFDAQIYSYGKQVLINLIDHKKPEGYLEKAFAQMIVNAANKDIRYEAFDFHHECRNMRWERLSILIDLIREERKELGFFSSSRDGITLTQQNGVFRTNCIDCLDRTNVVQSMLAKESLQDQLIYLQVLPPGKDVMDSQNFSYIFKNVWADNADILSKQYASTGALKTDFTRTGKRTKSGLMMDGLNSLIRYFKNNFKDGFRQDSIDLFLGNYLVEEQEGITRPSPLVNDRDWKFYALPAVFFVSFAMLVICLLLPDEHATEQILYIFFWGGFCISSVLAIYMFGESGDMGWGVQQTEFDDLLMG</sequence>
<evidence type="ECO:0000256" key="1">
    <source>
        <dbReference type="ARBA" id="ARBA00013038"/>
    </source>
</evidence>
<feature type="domain" description="SAC" evidence="8">
    <location>
        <begin position="120"/>
        <end position="449"/>
    </location>
</feature>
<name>A0AA36EUQ2_OCTVU</name>
<dbReference type="PANTHER" id="PTHR45662">
    <property type="entry name" value="PHOSPHATIDYLINOSITIDE PHOSPHATASE SAC1"/>
    <property type="match status" value="1"/>
</dbReference>
<dbReference type="GO" id="GO:0005783">
    <property type="term" value="C:endoplasmic reticulum"/>
    <property type="evidence" value="ECO:0007669"/>
    <property type="project" value="TreeGrafter"/>
</dbReference>
<comment type="catalytic activity">
    <reaction evidence="2">
        <text>a 1,2-diacyl-sn-glycero-3-phospho-(1D-myo-inositol-3-phosphate) + H2O = a 1,2-diacyl-sn-glycero-3-phospho-(1D-myo-inositol) + phosphate</text>
        <dbReference type="Rhea" id="RHEA:12316"/>
        <dbReference type="ChEBI" id="CHEBI:15377"/>
        <dbReference type="ChEBI" id="CHEBI:43474"/>
        <dbReference type="ChEBI" id="CHEBI:57880"/>
        <dbReference type="ChEBI" id="CHEBI:58088"/>
        <dbReference type="EC" id="3.1.3.64"/>
    </reaction>
    <physiologicalReaction direction="left-to-right" evidence="2">
        <dbReference type="Rhea" id="RHEA:12317"/>
    </physiologicalReaction>
</comment>
<organism evidence="9 10">
    <name type="scientific">Octopus vulgaris</name>
    <name type="common">Common octopus</name>
    <dbReference type="NCBI Taxonomy" id="6645"/>
    <lineage>
        <taxon>Eukaryota</taxon>
        <taxon>Metazoa</taxon>
        <taxon>Spiralia</taxon>
        <taxon>Lophotrochozoa</taxon>
        <taxon>Mollusca</taxon>
        <taxon>Cephalopoda</taxon>
        <taxon>Coleoidea</taxon>
        <taxon>Octopodiformes</taxon>
        <taxon>Octopoda</taxon>
        <taxon>Incirrata</taxon>
        <taxon>Octopodidae</taxon>
        <taxon>Octopus</taxon>
    </lineage>
</organism>
<evidence type="ECO:0000256" key="6">
    <source>
        <dbReference type="ARBA" id="ARBA00041911"/>
    </source>
</evidence>
<keyword evidence="7" id="KW-0812">Transmembrane</keyword>
<keyword evidence="7" id="KW-0472">Membrane</keyword>
<protein>
    <recommendedName>
        <fullName evidence="4">Phosphatidylinositol-3-phosphatase SAC1</fullName>
        <ecNumber evidence="1">3.1.3.64</ecNumber>
    </recommendedName>
    <alternativeName>
        <fullName evidence="6">Phosphatidylinositol-4-phosphate phosphatase</fullName>
    </alternativeName>
    <alternativeName>
        <fullName evidence="5">Suppressor of actin mutations 1-like protein</fullName>
    </alternativeName>
</protein>
<accession>A0AA36EUQ2</accession>
<evidence type="ECO:0000256" key="5">
    <source>
        <dbReference type="ARBA" id="ARBA00041396"/>
    </source>
</evidence>
<dbReference type="AlphaFoldDB" id="A0AA36EUQ2"/>
<gene>
    <name evidence="9" type="ORF">OCTVUL_1B026909</name>
</gene>
<dbReference type="EC" id="3.1.3.64" evidence="1"/>
<dbReference type="GO" id="GO:0043812">
    <property type="term" value="F:phosphatidylinositol-4-phosphate phosphatase activity"/>
    <property type="evidence" value="ECO:0007669"/>
    <property type="project" value="TreeGrafter"/>
</dbReference>
<comment type="catalytic activity">
    <reaction evidence="3">
        <text>a 1,2-diacyl-sn-glycero-3-phospho-(1D-myo-inositol 4-phosphate) + H2O = a 1,2-diacyl-sn-glycero-3-phospho-(1D-myo-inositol) + phosphate</text>
        <dbReference type="Rhea" id="RHEA:55652"/>
        <dbReference type="ChEBI" id="CHEBI:15377"/>
        <dbReference type="ChEBI" id="CHEBI:43474"/>
        <dbReference type="ChEBI" id="CHEBI:57880"/>
        <dbReference type="ChEBI" id="CHEBI:58178"/>
    </reaction>
    <physiologicalReaction direction="left-to-right" evidence="3">
        <dbReference type="Rhea" id="RHEA:55653"/>
    </physiologicalReaction>
</comment>
<evidence type="ECO:0000256" key="3">
    <source>
        <dbReference type="ARBA" id="ARBA00036807"/>
    </source>
</evidence>
<evidence type="ECO:0000256" key="4">
    <source>
        <dbReference type="ARBA" id="ARBA00040795"/>
    </source>
</evidence>
<dbReference type="PANTHER" id="PTHR45662:SF2">
    <property type="entry name" value="PHOSPHATIDYLINOSITOL-3-PHOSPHATASE SAC1"/>
    <property type="match status" value="1"/>
</dbReference>
<dbReference type="Pfam" id="PF02383">
    <property type="entry name" value="Syja_N"/>
    <property type="match status" value="1"/>
</dbReference>
<dbReference type="GO" id="GO:0004438">
    <property type="term" value="F:phosphatidylinositol-3-phosphate phosphatase activity"/>
    <property type="evidence" value="ECO:0007669"/>
    <property type="project" value="UniProtKB-EC"/>
</dbReference>
<dbReference type="EMBL" id="OX597814">
    <property type="protein sequence ID" value="CAI9714846.1"/>
    <property type="molecule type" value="Genomic_DNA"/>
</dbReference>
<evidence type="ECO:0000313" key="9">
    <source>
        <dbReference type="EMBL" id="CAI9714846.1"/>
    </source>
</evidence>
<keyword evidence="7" id="KW-1133">Transmembrane helix</keyword>